<dbReference type="PANTHER" id="PTHR30508">
    <property type="entry name" value="FES CLUSTER ASSEMBLY PROTEIN SUF"/>
    <property type="match status" value="1"/>
</dbReference>
<dbReference type="InterPro" id="IPR037284">
    <property type="entry name" value="SUF_FeS_clus_asmbl_SufBD_sf"/>
</dbReference>
<feature type="domain" description="SUF system FeS cluster assembly SufBD core" evidence="2">
    <location>
        <begin position="168"/>
        <end position="397"/>
    </location>
</feature>
<dbReference type="Pfam" id="PF19295">
    <property type="entry name" value="SufBD_N"/>
    <property type="match status" value="1"/>
</dbReference>
<evidence type="ECO:0000313" key="5">
    <source>
        <dbReference type="Proteomes" id="UP000776629"/>
    </source>
</evidence>
<sequence>MDKDLARNQLQAASAAHGESTEFTARRLAAFDSFAVAKMPRMQKFNFSTWPLFDRQPELNWVETATPDLEPVADDQIRFVQFGQTTIETHLPQALVDQGVILMDLFEAMKKDPKLVEANLMQPIVKPEENKLTAYHLAYLNAGVFLYVPKGVKITAPVEINLIQDSTQANQPLNSHLLIIADDNSEVSVLQHTTTRGEEANPASLMVEIDARQGSHVSFSSLDELGERTVTYFKRRANIGRDAKVEWAVGLMNGGNTVGDMDSELIGVGGEGDSKLIAVTTGDQHVGINNRVTHHGEHTTGNINQRGVLLGKSHLVFNGIGEIIHGAHDANAEQQNRVLMMSPECRGDANPILLIDENDVIAGHAASVGPVNPVQMNYLMSRGIPKPQAAHLVIRGFLSSVISVIPEKEVREKLIEILERKLTDGQL</sequence>
<dbReference type="PANTHER" id="PTHR30508:SF1">
    <property type="entry name" value="UPF0051 PROTEIN ABCI8, CHLOROPLASTIC-RELATED"/>
    <property type="match status" value="1"/>
</dbReference>
<accession>A0ABS2EQ32</accession>
<comment type="similarity">
    <text evidence="1">Belongs to the iron-sulfur cluster assembly SufBD family.</text>
</comment>
<evidence type="ECO:0000259" key="2">
    <source>
        <dbReference type="Pfam" id="PF01458"/>
    </source>
</evidence>
<dbReference type="RefSeq" id="WP_204776814.1">
    <property type="nucleotide sequence ID" value="NZ_JACJJQ010000034.1"/>
</dbReference>
<protein>
    <submittedName>
        <fullName evidence="4">Fe-S cluster assembly protein SufD</fullName>
    </submittedName>
</protein>
<feature type="domain" description="SUF system FeS cluster assembly SufBD N-terminal" evidence="3">
    <location>
        <begin position="87"/>
        <end position="160"/>
    </location>
</feature>
<evidence type="ECO:0000259" key="3">
    <source>
        <dbReference type="Pfam" id="PF19295"/>
    </source>
</evidence>
<dbReference type="InterPro" id="IPR000825">
    <property type="entry name" value="SUF_FeS_clus_asmbl_SufBD_core"/>
</dbReference>
<gene>
    <name evidence="4" type="primary">sufD</name>
    <name evidence="4" type="ORF">H5993_07160</name>
</gene>
<dbReference type="InterPro" id="IPR011542">
    <property type="entry name" value="SUF_FeS_clus_asmbl_SufD"/>
</dbReference>
<comment type="caution">
    <text evidence="4">The sequence shown here is derived from an EMBL/GenBank/DDBJ whole genome shotgun (WGS) entry which is preliminary data.</text>
</comment>
<dbReference type="InterPro" id="IPR045595">
    <property type="entry name" value="SufBD_N"/>
</dbReference>
<dbReference type="EMBL" id="JACJJQ010000034">
    <property type="protein sequence ID" value="MBM6754533.1"/>
    <property type="molecule type" value="Genomic_DNA"/>
</dbReference>
<dbReference type="SUPFAM" id="SSF101960">
    <property type="entry name" value="Stabilizer of iron transporter SufD"/>
    <property type="match status" value="1"/>
</dbReference>
<evidence type="ECO:0000313" key="4">
    <source>
        <dbReference type="EMBL" id="MBM6754533.1"/>
    </source>
</evidence>
<name>A0ABS2EQ32_9LACO</name>
<dbReference type="InterPro" id="IPR055346">
    <property type="entry name" value="Fe-S_cluster_assembly_SufBD"/>
</dbReference>
<reference evidence="4 5" key="1">
    <citation type="journal article" date="2021" name="Sci. Rep.">
        <title>The distribution of antibiotic resistance genes in chicken gut microbiota commensals.</title>
        <authorList>
            <person name="Juricova H."/>
            <person name="Matiasovicova J."/>
            <person name="Kubasova T."/>
            <person name="Cejkova D."/>
            <person name="Rychlik I."/>
        </authorList>
    </citation>
    <scope>NUCLEOTIDE SEQUENCE [LARGE SCALE GENOMIC DNA]</scope>
    <source>
        <strain evidence="4 5">An810</strain>
    </source>
</reference>
<dbReference type="NCBIfam" id="TIGR01981">
    <property type="entry name" value="sufD"/>
    <property type="match status" value="1"/>
</dbReference>
<dbReference type="Pfam" id="PF01458">
    <property type="entry name" value="SUFBD_core"/>
    <property type="match status" value="1"/>
</dbReference>
<evidence type="ECO:0000256" key="1">
    <source>
        <dbReference type="ARBA" id="ARBA00043967"/>
    </source>
</evidence>
<proteinExistence type="inferred from homology"/>
<keyword evidence="5" id="KW-1185">Reference proteome</keyword>
<dbReference type="Proteomes" id="UP000776629">
    <property type="component" value="Unassembled WGS sequence"/>
</dbReference>
<organism evidence="4 5">
    <name type="scientific">Limosilactobacillus alvi</name>
    <dbReference type="NCBI Taxonomy" id="990412"/>
    <lineage>
        <taxon>Bacteria</taxon>
        <taxon>Bacillati</taxon>
        <taxon>Bacillota</taxon>
        <taxon>Bacilli</taxon>
        <taxon>Lactobacillales</taxon>
        <taxon>Lactobacillaceae</taxon>
        <taxon>Limosilactobacillus</taxon>
    </lineage>
</organism>